<gene>
    <name evidence="2" type="ORF">ACJMK2_021522</name>
</gene>
<evidence type="ECO:0000256" key="1">
    <source>
        <dbReference type="SAM" id="SignalP"/>
    </source>
</evidence>
<dbReference type="EMBL" id="JBJQND010000018">
    <property type="protein sequence ID" value="KAL3836069.1"/>
    <property type="molecule type" value="Genomic_DNA"/>
</dbReference>
<evidence type="ECO:0000313" key="2">
    <source>
        <dbReference type="EMBL" id="KAL3836069.1"/>
    </source>
</evidence>
<keyword evidence="3" id="KW-1185">Reference proteome</keyword>
<feature type="chain" id="PRO_5044807549" evidence="1">
    <location>
        <begin position="20"/>
        <end position="208"/>
    </location>
</feature>
<accession>A0ABD3TGC0</accession>
<evidence type="ECO:0000313" key="3">
    <source>
        <dbReference type="Proteomes" id="UP001634394"/>
    </source>
</evidence>
<feature type="signal peptide" evidence="1">
    <location>
        <begin position="1"/>
        <end position="19"/>
    </location>
</feature>
<sequence>MMRRSLVVMALIWISCIQSHEYISTAEPDVQSLGHINTTEQHHTKIMKRSQTNSIYDCGHPPDSTPQVVTAGRTFCRSNAKCGRGLRSSFRWCHTDFNDRWDYCCDGECNYHGKTFLWCSAGKTWQYCGNCLTKDVQGRSCLSTFPCGVHKNELNQGDRYYWCYVDLDGNWEYCCAPHSKCSMQSKSYNWCYIGVDTKSSTNRRCIPE</sequence>
<organism evidence="2 3">
    <name type="scientific">Sinanodonta woodiana</name>
    <name type="common">Chinese pond mussel</name>
    <name type="synonym">Anodonta woodiana</name>
    <dbReference type="NCBI Taxonomy" id="1069815"/>
    <lineage>
        <taxon>Eukaryota</taxon>
        <taxon>Metazoa</taxon>
        <taxon>Spiralia</taxon>
        <taxon>Lophotrochozoa</taxon>
        <taxon>Mollusca</taxon>
        <taxon>Bivalvia</taxon>
        <taxon>Autobranchia</taxon>
        <taxon>Heteroconchia</taxon>
        <taxon>Palaeoheterodonta</taxon>
        <taxon>Unionida</taxon>
        <taxon>Unionoidea</taxon>
        <taxon>Unionidae</taxon>
        <taxon>Unioninae</taxon>
        <taxon>Sinanodonta</taxon>
    </lineage>
</organism>
<keyword evidence="1" id="KW-0732">Signal</keyword>
<name>A0ABD3TGC0_SINWO</name>
<dbReference type="PROSITE" id="PS51257">
    <property type="entry name" value="PROKAR_LIPOPROTEIN"/>
    <property type="match status" value="1"/>
</dbReference>
<comment type="caution">
    <text evidence="2">The sequence shown here is derived from an EMBL/GenBank/DDBJ whole genome shotgun (WGS) entry which is preliminary data.</text>
</comment>
<proteinExistence type="predicted"/>
<dbReference type="AlphaFoldDB" id="A0ABD3TGC0"/>
<protein>
    <submittedName>
        <fullName evidence="2">Uncharacterized protein</fullName>
    </submittedName>
</protein>
<dbReference type="Proteomes" id="UP001634394">
    <property type="component" value="Unassembled WGS sequence"/>
</dbReference>
<reference evidence="2 3" key="1">
    <citation type="submission" date="2024-11" db="EMBL/GenBank/DDBJ databases">
        <title>Chromosome-level genome assembly of the freshwater bivalve Anodonta woodiana.</title>
        <authorList>
            <person name="Chen X."/>
        </authorList>
    </citation>
    <scope>NUCLEOTIDE SEQUENCE [LARGE SCALE GENOMIC DNA]</scope>
    <source>
        <strain evidence="2">MN2024</strain>
        <tissue evidence="2">Gills</tissue>
    </source>
</reference>